<feature type="domain" description="PASTA" evidence="9">
    <location>
        <begin position="688"/>
        <end position="751"/>
    </location>
</feature>
<dbReference type="CDD" id="cd06577">
    <property type="entry name" value="PASTA_pknB"/>
    <property type="match status" value="1"/>
</dbReference>
<dbReference type="InterPro" id="IPR036950">
    <property type="entry name" value="PBP_transglycosylase"/>
</dbReference>
<dbReference type="InterPro" id="IPR050396">
    <property type="entry name" value="Glycosyltr_51/Transpeptidase"/>
</dbReference>
<evidence type="ECO:0000256" key="3">
    <source>
        <dbReference type="ARBA" id="ARBA00022676"/>
    </source>
</evidence>
<dbReference type="Pfam" id="PF00912">
    <property type="entry name" value="Transgly"/>
    <property type="match status" value="1"/>
</dbReference>
<dbReference type="SUPFAM" id="SSF53955">
    <property type="entry name" value="Lysozyme-like"/>
    <property type="match status" value="1"/>
</dbReference>
<evidence type="ECO:0000256" key="2">
    <source>
        <dbReference type="ARBA" id="ARBA00022670"/>
    </source>
</evidence>
<comment type="caution">
    <text evidence="10">The sequence shown here is derived from an EMBL/GenBank/DDBJ whole genome shotgun (WGS) entry which is preliminary data.</text>
</comment>
<keyword evidence="11" id="KW-1185">Reference proteome</keyword>
<dbReference type="Pfam" id="PF00905">
    <property type="entry name" value="Transpeptidase"/>
    <property type="match status" value="1"/>
</dbReference>
<dbReference type="PROSITE" id="PS51178">
    <property type="entry name" value="PASTA"/>
    <property type="match status" value="1"/>
</dbReference>
<dbReference type="InterPro" id="IPR001264">
    <property type="entry name" value="Glyco_trans_51"/>
</dbReference>
<comment type="catalytic activity">
    <reaction evidence="7">
        <text>Preferential cleavage: (Ac)2-L-Lys-D-Ala-|-D-Ala. Also transpeptidation of peptidyl-alanyl moieties that are N-acyl substituents of D-alanine.</text>
        <dbReference type="EC" id="3.4.16.4"/>
    </reaction>
</comment>
<gene>
    <name evidence="10" type="ORF">ACFYXQ_09160</name>
</gene>
<evidence type="ECO:0000256" key="4">
    <source>
        <dbReference type="ARBA" id="ARBA00022679"/>
    </source>
</evidence>
<organism evidence="10 11">
    <name type="scientific">Nocardia jiangxiensis</name>
    <dbReference type="NCBI Taxonomy" id="282685"/>
    <lineage>
        <taxon>Bacteria</taxon>
        <taxon>Bacillati</taxon>
        <taxon>Actinomycetota</taxon>
        <taxon>Actinomycetes</taxon>
        <taxon>Mycobacteriales</taxon>
        <taxon>Nocardiaceae</taxon>
        <taxon>Nocardia</taxon>
    </lineage>
</organism>
<keyword evidence="2" id="KW-0645">Protease</keyword>
<dbReference type="InterPro" id="IPR012338">
    <property type="entry name" value="Beta-lactam/transpept-like"/>
</dbReference>
<keyword evidence="5" id="KW-0378">Hydrolase</keyword>
<dbReference type="SUPFAM" id="SSF56601">
    <property type="entry name" value="beta-lactamase/transpeptidase-like"/>
    <property type="match status" value="1"/>
</dbReference>
<dbReference type="EMBL" id="JBIAQY010000003">
    <property type="protein sequence ID" value="MFF3567933.1"/>
    <property type="molecule type" value="Genomic_DNA"/>
</dbReference>
<evidence type="ECO:0000256" key="1">
    <source>
        <dbReference type="ARBA" id="ARBA00022645"/>
    </source>
</evidence>
<evidence type="ECO:0000259" key="9">
    <source>
        <dbReference type="PROSITE" id="PS51178"/>
    </source>
</evidence>
<keyword evidence="3" id="KW-0328">Glycosyltransferase</keyword>
<dbReference type="Gene3D" id="3.30.10.20">
    <property type="match status" value="1"/>
</dbReference>
<dbReference type="SMART" id="SM00740">
    <property type="entry name" value="PASTA"/>
    <property type="match status" value="1"/>
</dbReference>
<dbReference type="Gene3D" id="3.40.710.10">
    <property type="entry name" value="DD-peptidase/beta-lactamase superfamily"/>
    <property type="match status" value="1"/>
</dbReference>
<comment type="catalytic activity">
    <reaction evidence="8">
        <text>[GlcNAc-(1-&gt;4)-Mur2Ac(oyl-L-Ala-gamma-D-Glu-L-Lys-D-Ala-D-Ala)](n)-di-trans,octa-cis-undecaprenyl diphosphate + beta-D-GlcNAc-(1-&gt;4)-Mur2Ac(oyl-L-Ala-gamma-D-Glu-L-Lys-D-Ala-D-Ala)-di-trans,octa-cis-undecaprenyl diphosphate = [GlcNAc-(1-&gt;4)-Mur2Ac(oyl-L-Ala-gamma-D-Glu-L-Lys-D-Ala-D-Ala)](n+1)-di-trans,octa-cis-undecaprenyl diphosphate + di-trans,octa-cis-undecaprenyl diphosphate + H(+)</text>
        <dbReference type="Rhea" id="RHEA:23708"/>
        <dbReference type="Rhea" id="RHEA-COMP:9602"/>
        <dbReference type="Rhea" id="RHEA-COMP:9603"/>
        <dbReference type="ChEBI" id="CHEBI:15378"/>
        <dbReference type="ChEBI" id="CHEBI:58405"/>
        <dbReference type="ChEBI" id="CHEBI:60033"/>
        <dbReference type="ChEBI" id="CHEBI:78435"/>
        <dbReference type="EC" id="2.4.99.28"/>
    </reaction>
</comment>
<proteinExistence type="predicted"/>
<dbReference type="Pfam" id="PF03793">
    <property type="entry name" value="PASTA"/>
    <property type="match status" value="1"/>
</dbReference>
<name>A0ABW6RV90_9NOCA</name>
<evidence type="ECO:0000256" key="5">
    <source>
        <dbReference type="ARBA" id="ARBA00022801"/>
    </source>
</evidence>
<protein>
    <submittedName>
        <fullName evidence="10">Transglycosylase domain-containing protein</fullName>
    </submittedName>
</protein>
<dbReference type="Proteomes" id="UP001601992">
    <property type="component" value="Unassembled WGS sequence"/>
</dbReference>
<keyword evidence="1" id="KW-0121">Carboxypeptidase</keyword>
<dbReference type="Gene3D" id="1.10.3810.10">
    <property type="entry name" value="Biosynthetic peptidoglycan transglycosylase-like"/>
    <property type="match status" value="1"/>
</dbReference>
<dbReference type="PANTHER" id="PTHR32282">
    <property type="entry name" value="BINDING PROTEIN TRANSPEPTIDASE, PUTATIVE-RELATED"/>
    <property type="match status" value="1"/>
</dbReference>
<dbReference type="PANTHER" id="PTHR32282:SF33">
    <property type="entry name" value="PEPTIDOGLYCAN GLYCOSYLTRANSFERASE"/>
    <property type="match status" value="1"/>
</dbReference>
<evidence type="ECO:0000313" key="11">
    <source>
        <dbReference type="Proteomes" id="UP001601992"/>
    </source>
</evidence>
<dbReference type="InterPro" id="IPR005543">
    <property type="entry name" value="PASTA_dom"/>
</dbReference>
<keyword evidence="6" id="KW-0511">Multifunctional enzyme</keyword>
<keyword evidence="4" id="KW-0808">Transferase</keyword>
<evidence type="ECO:0000313" key="10">
    <source>
        <dbReference type="EMBL" id="MFF3567933.1"/>
    </source>
</evidence>
<evidence type="ECO:0000256" key="8">
    <source>
        <dbReference type="ARBA" id="ARBA00049902"/>
    </source>
</evidence>
<evidence type="ECO:0000256" key="6">
    <source>
        <dbReference type="ARBA" id="ARBA00023268"/>
    </source>
</evidence>
<dbReference type="InterPro" id="IPR023346">
    <property type="entry name" value="Lysozyme-like_dom_sf"/>
</dbReference>
<evidence type="ECO:0000256" key="7">
    <source>
        <dbReference type="ARBA" id="ARBA00034000"/>
    </source>
</evidence>
<sequence length="787" mass="82976">MPISQTLARLAGACILAAALIAGLLFPLAGGFGYISNRAADAVDNVSAEVLEGTVPAVSTMVDATGAPIAWLYDQRRFQVPSDKISNNMKLAQVSIEDRRFLQHHGVDWQGTFRAFLRNTSSGEVQQGGSTIDQQYVKNFQLLVVAKTDAERRAAIETTPARKLREIRLALTLDKQLTKDEILTRYLNLVYFGNGAYGVQDAAQTYFGVDAKDLSVPQAAMLAGIVQSSSHFNPYTNEKEVLARRNTVLDTMIQNIPARAEEFRAAKATPLGVLPEPKGLSNGCIAADDRGYFCDYAMQYLEDAGISKDQLDKGGYLIRTTLDPAVQNSMKAAVDSMTNPTLADIAEVSSIIAPGQDSHNVLAMVSSRTYGLDANIHQTVQPQPFSMVGDGAGSIFKIFTTAAAMEKGLGINAKLDVPSFYAAKGMGSSGTPGCPAMTYCVKNAGNYRSPMSVTEALAQSPNTAFVKLIQAVGVTPTVDMAIRLGLRSYTKAGTSGHGNTSMADMFKQQNLGSFTLGPVAVNPLELSNVAATLASGGKWCPPSPIKQVLDRNGKPVSLTQQACEQVIDPGLARTLANALSQDATGGTAAASAHVAGWNVPVSSKTGTTETNRSSAFLGFTDSLAGAAYIYGDSPTPDEICSFPLRNCGSGNLFGGNEPARSWFLGIRPVLGNFPPSVLPPLDDKYVRGSNNSQIPDVMGMTQAEATSALVGAGFQVSAVTQPGSAAKGTVQGTTPNGSAIPGSVITLYLSDGTERQVPQPGTPQVPNLPGIPIPRLPPIPIPIPLPR</sequence>
<dbReference type="InterPro" id="IPR001460">
    <property type="entry name" value="PCN-bd_Tpept"/>
</dbReference>
<reference evidence="10 11" key="1">
    <citation type="submission" date="2024-10" db="EMBL/GenBank/DDBJ databases">
        <title>The Natural Products Discovery Center: Release of the First 8490 Sequenced Strains for Exploring Actinobacteria Biosynthetic Diversity.</title>
        <authorList>
            <person name="Kalkreuter E."/>
            <person name="Kautsar S.A."/>
            <person name="Yang D."/>
            <person name="Bader C.D."/>
            <person name="Teijaro C.N."/>
            <person name="Fluegel L."/>
            <person name="Davis C.M."/>
            <person name="Simpson J.R."/>
            <person name="Lauterbach L."/>
            <person name="Steele A.D."/>
            <person name="Gui C."/>
            <person name="Meng S."/>
            <person name="Li G."/>
            <person name="Viehrig K."/>
            <person name="Ye F."/>
            <person name="Su P."/>
            <person name="Kiefer A.F."/>
            <person name="Nichols A."/>
            <person name="Cepeda A.J."/>
            <person name="Yan W."/>
            <person name="Fan B."/>
            <person name="Jiang Y."/>
            <person name="Adhikari A."/>
            <person name="Zheng C.-J."/>
            <person name="Schuster L."/>
            <person name="Cowan T.M."/>
            <person name="Smanski M.J."/>
            <person name="Chevrette M.G."/>
            <person name="De Carvalho L.P.S."/>
            <person name="Shen B."/>
        </authorList>
    </citation>
    <scope>NUCLEOTIDE SEQUENCE [LARGE SCALE GENOMIC DNA]</scope>
    <source>
        <strain evidence="10 11">NPDC002593</strain>
    </source>
</reference>
<accession>A0ABW6RV90</accession>
<dbReference type="RefSeq" id="WP_040817770.1">
    <property type="nucleotide sequence ID" value="NZ_JBIAQY010000003.1"/>
</dbReference>